<organism evidence="2 3">
    <name type="scientific">Ceratitis capitata</name>
    <name type="common">Mediterranean fruit fly</name>
    <name type="synonym">Tephritis capitata</name>
    <dbReference type="NCBI Taxonomy" id="7213"/>
    <lineage>
        <taxon>Eukaryota</taxon>
        <taxon>Metazoa</taxon>
        <taxon>Ecdysozoa</taxon>
        <taxon>Arthropoda</taxon>
        <taxon>Hexapoda</taxon>
        <taxon>Insecta</taxon>
        <taxon>Pterygota</taxon>
        <taxon>Neoptera</taxon>
        <taxon>Endopterygota</taxon>
        <taxon>Diptera</taxon>
        <taxon>Brachycera</taxon>
        <taxon>Muscomorpha</taxon>
        <taxon>Tephritoidea</taxon>
        <taxon>Tephritidae</taxon>
        <taxon>Ceratitis</taxon>
        <taxon>Ceratitis</taxon>
    </lineage>
</organism>
<reference evidence="2" key="1">
    <citation type="submission" date="2020-11" db="EMBL/GenBank/DDBJ databases">
        <authorList>
            <person name="Whitehead M."/>
        </authorList>
    </citation>
    <scope>NUCLEOTIDE SEQUENCE</scope>
    <source>
        <strain evidence="2">EGII</strain>
    </source>
</reference>
<dbReference type="EMBL" id="CAJHJT010000023">
    <property type="protein sequence ID" value="CAD7001260.1"/>
    <property type="molecule type" value="Genomic_DNA"/>
</dbReference>
<sequence>MHEHKKMQAMPGQAPHDPTPSDRRSNRHHGPWSVQTDDPIDTGPWSVQVAEERHLQIARYTHAESTELTPA</sequence>
<evidence type="ECO:0000256" key="1">
    <source>
        <dbReference type="SAM" id="MobiDB-lite"/>
    </source>
</evidence>
<protein>
    <submittedName>
        <fullName evidence="2">(Mediterranean fruit fly) hypothetical protein</fullName>
    </submittedName>
</protein>
<gene>
    <name evidence="2" type="ORF">CCAP1982_LOCUS9758</name>
</gene>
<feature type="region of interest" description="Disordered" evidence="1">
    <location>
        <begin position="1"/>
        <end position="46"/>
    </location>
</feature>
<evidence type="ECO:0000313" key="3">
    <source>
        <dbReference type="Proteomes" id="UP000606786"/>
    </source>
</evidence>
<dbReference type="Proteomes" id="UP000606786">
    <property type="component" value="Unassembled WGS sequence"/>
</dbReference>
<accession>A0A811UQS7</accession>
<proteinExistence type="predicted"/>
<comment type="caution">
    <text evidence="2">The sequence shown here is derived from an EMBL/GenBank/DDBJ whole genome shotgun (WGS) entry which is preliminary data.</text>
</comment>
<name>A0A811UQS7_CERCA</name>
<keyword evidence="3" id="KW-1185">Reference proteome</keyword>
<dbReference type="AlphaFoldDB" id="A0A811UQS7"/>
<evidence type="ECO:0000313" key="2">
    <source>
        <dbReference type="EMBL" id="CAD7001260.1"/>
    </source>
</evidence>